<keyword evidence="4" id="KW-1015">Disulfide bond</keyword>
<evidence type="ECO:0000256" key="3">
    <source>
        <dbReference type="ARBA" id="ARBA00022729"/>
    </source>
</evidence>
<reference evidence="8 9" key="1">
    <citation type="submission" date="2019-02" db="EMBL/GenBank/DDBJ databases">
        <title>Genome sequencing of the rare red list fungi Phellinidium pouzarii.</title>
        <authorList>
            <person name="Buettner E."/>
            <person name="Kellner H."/>
        </authorList>
    </citation>
    <scope>NUCLEOTIDE SEQUENCE [LARGE SCALE GENOMIC DNA]</scope>
    <source>
        <strain evidence="8 9">DSM 108285</strain>
    </source>
</reference>
<dbReference type="OrthoDB" id="4505683at2759"/>
<dbReference type="AlphaFoldDB" id="A0A4S4LDQ3"/>
<dbReference type="Proteomes" id="UP000308199">
    <property type="component" value="Unassembled WGS sequence"/>
</dbReference>
<feature type="signal peptide" evidence="6">
    <location>
        <begin position="1"/>
        <end position="29"/>
    </location>
</feature>
<gene>
    <name evidence="8" type="ORF">EW145_g1782</name>
</gene>
<evidence type="ECO:0000256" key="6">
    <source>
        <dbReference type="SAM" id="SignalP"/>
    </source>
</evidence>
<comment type="subcellular location">
    <subcellularLocation>
        <location evidence="1">Secreted</location>
    </subcellularLocation>
</comment>
<evidence type="ECO:0000256" key="5">
    <source>
        <dbReference type="SAM" id="Phobius"/>
    </source>
</evidence>
<keyword evidence="5" id="KW-0472">Membrane</keyword>
<accession>A0A4S4LDQ3</accession>
<comment type="caution">
    <text evidence="8">The sequence shown here is derived from an EMBL/GenBank/DDBJ whole genome shotgun (WGS) entry which is preliminary data.</text>
</comment>
<keyword evidence="2" id="KW-0964">Secreted</keyword>
<dbReference type="EMBL" id="SGPK01000053">
    <property type="protein sequence ID" value="THH09775.1"/>
    <property type="molecule type" value="Genomic_DNA"/>
</dbReference>
<sequence>MVMFTVKALFAVAAASILAVNAQSGSASAAVPTSTAGIDPCLITCVTGAITTAGCSSLEDLTCICTSTSFQSDALSCLQSNCPASDLAAAQALQSEECGTASSASGSASASPASTTSSAALSGSSSISSSSAPASSTPSSAARSVMSFRVGGIFSSVMAVTGVAFGAFIV</sequence>
<keyword evidence="9" id="KW-1185">Reference proteome</keyword>
<evidence type="ECO:0000256" key="4">
    <source>
        <dbReference type="ARBA" id="ARBA00023157"/>
    </source>
</evidence>
<keyword evidence="5" id="KW-0812">Transmembrane</keyword>
<feature type="chain" id="PRO_5020292666" description="CFEM domain-containing protein" evidence="6">
    <location>
        <begin position="30"/>
        <end position="170"/>
    </location>
</feature>
<evidence type="ECO:0000256" key="2">
    <source>
        <dbReference type="ARBA" id="ARBA00022525"/>
    </source>
</evidence>
<feature type="domain" description="CFEM" evidence="7">
    <location>
        <begin position="13"/>
        <end position="126"/>
    </location>
</feature>
<dbReference type="InterPro" id="IPR008427">
    <property type="entry name" value="Extracellular_membr_CFEM_dom"/>
</dbReference>
<name>A0A4S4LDQ3_9AGAM</name>
<organism evidence="8 9">
    <name type="scientific">Phellinidium pouzarii</name>
    <dbReference type="NCBI Taxonomy" id="167371"/>
    <lineage>
        <taxon>Eukaryota</taxon>
        <taxon>Fungi</taxon>
        <taxon>Dikarya</taxon>
        <taxon>Basidiomycota</taxon>
        <taxon>Agaricomycotina</taxon>
        <taxon>Agaricomycetes</taxon>
        <taxon>Hymenochaetales</taxon>
        <taxon>Hymenochaetaceae</taxon>
        <taxon>Phellinidium</taxon>
    </lineage>
</organism>
<dbReference type="GO" id="GO:0005576">
    <property type="term" value="C:extracellular region"/>
    <property type="evidence" value="ECO:0007669"/>
    <property type="project" value="UniProtKB-SubCell"/>
</dbReference>
<keyword evidence="5" id="KW-1133">Transmembrane helix</keyword>
<keyword evidence="3 6" id="KW-0732">Signal</keyword>
<protein>
    <recommendedName>
        <fullName evidence="7">CFEM domain-containing protein</fullName>
    </recommendedName>
</protein>
<dbReference type="SMART" id="SM00747">
    <property type="entry name" value="CFEM"/>
    <property type="match status" value="1"/>
</dbReference>
<evidence type="ECO:0000313" key="9">
    <source>
        <dbReference type="Proteomes" id="UP000308199"/>
    </source>
</evidence>
<evidence type="ECO:0000256" key="1">
    <source>
        <dbReference type="ARBA" id="ARBA00004613"/>
    </source>
</evidence>
<proteinExistence type="predicted"/>
<evidence type="ECO:0000259" key="7">
    <source>
        <dbReference type="PROSITE" id="PS52012"/>
    </source>
</evidence>
<evidence type="ECO:0000313" key="8">
    <source>
        <dbReference type="EMBL" id="THH09775.1"/>
    </source>
</evidence>
<dbReference type="Pfam" id="PF05730">
    <property type="entry name" value="CFEM"/>
    <property type="match status" value="1"/>
</dbReference>
<feature type="transmembrane region" description="Helical" evidence="5">
    <location>
        <begin position="146"/>
        <end position="169"/>
    </location>
</feature>
<dbReference type="PROSITE" id="PS52012">
    <property type="entry name" value="CFEM"/>
    <property type="match status" value="1"/>
</dbReference>